<keyword evidence="5" id="KW-1185">Reference proteome</keyword>
<feature type="domain" description="FAD-binding" evidence="3">
    <location>
        <begin position="9"/>
        <end position="310"/>
    </location>
</feature>
<dbReference type="PANTHER" id="PTHR13789">
    <property type="entry name" value="MONOOXYGENASE"/>
    <property type="match status" value="1"/>
</dbReference>
<dbReference type="EMBL" id="CP006850">
    <property type="protein sequence ID" value="AHH20969.1"/>
    <property type="molecule type" value="Genomic_DNA"/>
</dbReference>
<evidence type="ECO:0000256" key="2">
    <source>
        <dbReference type="ARBA" id="ARBA00023033"/>
    </source>
</evidence>
<name>W5TPA8_9NOCA</name>
<evidence type="ECO:0000256" key="1">
    <source>
        <dbReference type="ARBA" id="ARBA00023002"/>
    </source>
</evidence>
<dbReference type="InterPro" id="IPR036188">
    <property type="entry name" value="FAD/NAD-bd_sf"/>
</dbReference>
<keyword evidence="2 4" id="KW-0503">Monooxygenase</keyword>
<dbReference type="Pfam" id="PF01494">
    <property type="entry name" value="FAD_binding_3"/>
    <property type="match status" value="1"/>
</dbReference>
<dbReference type="Gene3D" id="3.30.9.10">
    <property type="entry name" value="D-Amino Acid Oxidase, subunit A, domain 2"/>
    <property type="match status" value="1"/>
</dbReference>
<dbReference type="RefSeq" id="WP_025352307.1">
    <property type="nucleotide sequence ID" value="NZ_CP006850.1"/>
</dbReference>
<keyword evidence="1" id="KW-0560">Oxidoreductase</keyword>
<evidence type="ECO:0000313" key="4">
    <source>
        <dbReference type="EMBL" id="AHH20969.1"/>
    </source>
</evidence>
<reference evidence="4 5" key="1">
    <citation type="journal article" date="2014" name="Appl. Environ. Microbiol.">
        <title>Insights into the Microbial Degradation of Rubber and Gutta-Percha by Analysis of the Complete Genome of Nocardia nova SH22a.</title>
        <authorList>
            <person name="Luo Q."/>
            <person name="Hiessl S."/>
            <person name="Poehlein A."/>
            <person name="Daniel R."/>
            <person name="Steinbuchel A."/>
        </authorList>
    </citation>
    <scope>NUCLEOTIDE SEQUENCE [LARGE SCALE GENOMIC DNA]</scope>
    <source>
        <strain evidence="4">SH22a</strain>
    </source>
</reference>
<dbReference type="AlphaFoldDB" id="W5TPA8"/>
<gene>
    <name evidence="4" type="ORF">NONO_c61980</name>
</gene>
<dbReference type="Gene3D" id="3.50.50.60">
    <property type="entry name" value="FAD/NAD(P)-binding domain"/>
    <property type="match status" value="1"/>
</dbReference>
<dbReference type="GO" id="GO:0071949">
    <property type="term" value="F:FAD binding"/>
    <property type="evidence" value="ECO:0007669"/>
    <property type="project" value="InterPro"/>
</dbReference>
<dbReference type="HOGENOM" id="CLU_009665_19_5_11"/>
<dbReference type="PANTHER" id="PTHR13789:SF309">
    <property type="entry name" value="PUTATIVE (AFU_ORTHOLOGUE AFUA_6G14510)-RELATED"/>
    <property type="match status" value="1"/>
</dbReference>
<dbReference type="PRINTS" id="PR00420">
    <property type="entry name" value="RNGMNOXGNASE"/>
</dbReference>
<dbReference type="eggNOG" id="COG0654">
    <property type="taxonomic scope" value="Bacteria"/>
</dbReference>
<proteinExistence type="predicted"/>
<organism evidence="4 5">
    <name type="scientific">Nocardia nova SH22a</name>
    <dbReference type="NCBI Taxonomy" id="1415166"/>
    <lineage>
        <taxon>Bacteria</taxon>
        <taxon>Bacillati</taxon>
        <taxon>Actinomycetota</taxon>
        <taxon>Actinomycetes</taxon>
        <taxon>Mycobacteriales</taxon>
        <taxon>Nocardiaceae</taxon>
        <taxon>Nocardia</taxon>
    </lineage>
</organism>
<dbReference type="PATRIC" id="fig|1415166.3.peg.6374"/>
<evidence type="ECO:0000259" key="3">
    <source>
        <dbReference type="Pfam" id="PF01494"/>
    </source>
</evidence>
<accession>W5TPA8</accession>
<evidence type="ECO:0000313" key="5">
    <source>
        <dbReference type="Proteomes" id="UP000019150"/>
    </source>
</evidence>
<dbReference type="KEGG" id="nno:NONO_c61980"/>
<dbReference type="SUPFAM" id="SSF51905">
    <property type="entry name" value="FAD/NAD(P)-binding domain"/>
    <property type="match status" value="1"/>
</dbReference>
<protein>
    <submittedName>
        <fullName evidence="4">Putative monooxygenase</fullName>
    </submittedName>
</protein>
<dbReference type="InterPro" id="IPR002938">
    <property type="entry name" value="FAD-bd"/>
</dbReference>
<dbReference type="InterPro" id="IPR050493">
    <property type="entry name" value="FAD-dep_Monooxygenase_BioMet"/>
</dbReference>
<dbReference type="STRING" id="1415166.NONO_c61980"/>
<sequence length="390" mass="42062">MTGKPTAEIIGAGIGGLTAATALAQRGWQIRLHERESEIRAIGAGIYVWGNGLATLRALGLHDEAVIGAHIGPTLESRDRRGRTVERLTINGPDQPQVKTIMRDRLIRTLVAGAVRAGVEIRTGSEIVAADPAGAVFDSAGTRFGADLVVAADGVNSRIRDTLGVPMRRIRSTQGAIRLTVPWTQEFVAPEDRGSYLEFFSGRRRVLYTPSSAEHLYVALVADTSDTAATTVPIDVDSWVRSFPALETLIRSLAEVPGRWDTFEFIRLRRWSTGRVAFLGDAAHAQPPYLGQGGGCAMMNALGLADAVSAAPQAITKALGVWEATERPTIEHTQRWSYGLRLLNNLPDAARSPLLRTVDRMPILGRSRLRAAVTIPTGCDAFAAAERTSE</sequence>
<dbReference type="Proteomes" id="UP000019150">
    <property type="component" value="Chromosome"/>
</dbReference>
<dbReference type="GO" id="GO:0004497">
    <property type="term" value="F:monooxygenase activity"/>
    <property type="evidence" value="ECO:0007669"/>
    <property type="project" value="UniProtKB-KW"/>
</dbReference>